<evidence type="ECO:0000256" key="15">
    <source>
        <dbReference type="ARBA" id="ARBA00023128"/>
    </source>
</evidence>
<organism evidence="20">
    <name type="scientific">Jesogammarus hinumensis</name>
    <dbReference type="NCBI Taxonomy" id="378308"/>
    <lineage>
        <taxon>Eukaryota</taxon>
        <taxon>Metazoa</taxon>
        <taxon>Ecdysozoa</taxon>
        <taxon>Arthropoda</taxon>
        <taxon>Crustacea</taxon>
        <taxon>Multicrustacea</taxon>
        <taxon>Malacostraca</taxon>
        <taxon>Eumalacostraca</taxon>
        <taxon>Peracarida</taxon>
        <taxon>Amphipoda</taxon>
        <taxon>Senticaudata</taxon>
        <taxon>Gammarida</taxon>
        <taxon>Gammaridira</taxon>
        <taxon>Gammaroidea</taxon>
        <taxon>Anisogammaridae</taxon>
        <taxon>Jesogammarus</taxon>
    </lineage>
</organism>
<comment type="similarity">
    <text evidence="3 18">Belongs to the complex I subunit 2 family.</text>
</comment>
<dbReference type="InterPro" id="IPR050175">
    <property type="entry name" value="Complex_I_Subunit_2"/>
</dbReference>
<evidence type="ECO:0000256" key="2">
    <source>
        <dbReference type="ARBA" id="ARBA00004448"/>
    </source>
</evidence>
<evidence type="ECO:0000256" key="16">
    <source>
        <dbReference type="ARBA" id="ARBA00023136"/>
    </source>
</evidence>
<evidence type="ECO:0000256" key="3">
    <source>
        <dbReference type="ARBA" id="ARBA00007012"/>
    </source>
</evidence>
<dbReference type="EC" id="7.1.1.2" evidence="4 18"/>
<keyword evidence="7 18" id="KW-0679">Respiratory chain</keyword>
<evidence type="ECO:0000256" key="11">
    <source>
        <dbReference type="ARBA" id="ARBA00022982"/>
    </source>
</evidence>
<keyword evidence="12 18" id="KW-1133">Transmembrane helix</keyword>
<feature type="transmembrane region" description="Helical" evidence="18">
    <location>
        <begin position="6"/>
        <end position="36"/>
    </location>
</feature>
<feature type="transmembrane region" description="Helical" evidence="18">
    <location>
        <begin position="303"/>
        <end position="323"/>
    </location>
</feature>
<gene>
    <name evidence="20" type="primary">ND2</name>
</gene>
<keyword evidence="10 18" id="KW-1278">Translocase</keyword>
<dbReference type="PRINTS" id="PR01436">
    <property type="entry name" value="NADHDHGNASE2"/>
</dbReference>
<feature type="transmembrane region" description="Helical" evidence="18">
    <location>
        <begin position="141"/>
        <end position="160"/>
    </location>
</feature>
<evidence type="ECO:0000256" key="5">
    <source>
        <dbReference type="ARBA" id="ARBA00021008"/>
    </source>
</evidence>
<name>A0A891ZKJ0_9CRUS</name>
<comment type="catalytic activity">
    <reaction evidence="17 18">
        <text>a ubiquinone + NADH + 5 H(+)(in) = a ubiquinol + NAD(+) + 4 H(+)(out)</text>
        <dbReference type="Rhea" id="RHEA:29091"/>
        <dbReference type="Rhea" id="RHEA-COMP:9565"/>
        <dbReference type="Rhea" id="RHEA-COMP:9566"/>
        <dbReference type="ChEBI" id="CHEBI:15378"/>
        <dbReference type="ChEBI" id="CHEBI:16389"/>
        <dbReference type="ChEBI" id="CHEBI:17976"/>
        <dbReference type="ChEBI" id="CHEBI:57540"/>
        <dbReference type="ChEBI" id="CHEBI:57945"/>
        <dbReference type="EC" id="7.1.1.2"/>
    </reaction>
</comment>
<dbReference type="Pfam" id="PF00361">
    <property type="entry name" value="Proton_antipo_M"/>
    <property type="match status" value="1"/>
</dbReference>
<dbReference type="AlphaFoldDB" id="A0A891ZKJ0"/>
<comment type="function">
    <text evidence="1">Core subunit of the mitochondrial membrane respiratory chain NADH dehydrogenase (Complex I) that is believed to belong to the minimal assembly required for catalysis. Complex I functions in the transfer of electrons from NADH to the respiratory chain. The immediate electron acceptor for the enzyme is believed to be ubiquinone.</text>
</comment>
<dbReference type="GO" id="GO:0008137">
    <property type="term" value="F:NADH dehydrogenase (ubiquinone) activity"/>
    <property type="evidence" value="ECO:0007669"/>
    <property type="project" value="UniProtKB-EC"/>
</dbReference>
<proteinExistence type="inferred from homology"/>
<evidence type="ECO:0000259" key="19">
    <source>
        <dbReference type="Pfam" id="PF00361"/>
    </source>
</evidence>
<keyword evidence="11 18" id="KW-0249">Electron transport</keyword>
<dbReference type="RefSeq" id="YP_010164884.1">
    <property type="nucleotide sequence ID" value="NC_057497.1"/>
</dbReference>
<keyword evidence="15 18" id="KW-0496">Mitochondrion</keyword>
<dbReference type="InterPro" id="IPR001750">
    <property type="entry name" value="ND/Mrp_TM"/>
</dbReference>
<evidence type="ECO:0000256" key="8">
    <source>
        <dbReference type="ARBA" id="ARBA00022692"/>
    </source>
</evidence>
<keyword evidence="14 18" id="KW-0830">Ubiquinone</keyword>
<comment type="function">
    <text evidence="18">Core subunit of the mitochondrial membrane respiratory chain NADH dehydrogenase (Complex I) which catalyzes electron transfer from NADH through the respiratory chain, using ubiquinone as an electron acceptor. Essential for the catalytic activity and assembly of complex I.</text>
</comment>
<dbReference type="EMBL" id="MT270126">
    <property type="protein sequence ID" value="QRN71589.1"/>
    <property type="molecule type" value="Genomic_DNA"/>
</dbReference>
<evidence type="ECO:0000256" key="12">
    <source>
        <dbReference type="ARBA" id="ARBA00022989"/>
    </source>
</evidence>
<reference evidence="20" key="1">
    <citation type="journal article" date="2020" name="Mitochondrial DNA Part B Resour">
        <title>The complete mitochondrial genome of Jesogammarus (Jesogammarus) hinumensis (Crustacea: Amphipoda: Anisogammaridae).</title>
        <authorList>
            <person name="Lee C.W."/>
            <person name="Tomikawa K."/>
            <person name="Min G.S."/>
        </authorList>
    </citation>
    <scope>NUCLEOTIDE SEQUENCE</scope>
</reference>
<dbReference type="GeneID" id="67268951"/>
<sequence length="324" mass="37333">MSPFFFFFFFFFSFSILLVVSTNSWFIAWLAMEINLMSFIPMMMKKNKYTVESALKYFLVQSMGSSMIIMASIFFLMFKLLPAIIIFFGLMLKSGAAPFHQWLPSIADGISWPNIFLLFTIQKISPLCMTTFLHLSNTTLYLFYLHIVSSALVGALGGLNQTSLRKIMSYSSISHMSWMLAALMNSIYSWITYFSLYIFIILSVVANFYFLQMFYMSQMFMKKNYNPFLLSVSLLSLGGLPPFTGFIPKFIVSQELITQTNLFILFILLTSVFLTLFFYARMFFVLLLSATNTSTFSFYKPKAHLSLLSLQLLVMFIIPLAMLT</sequence>
<evidence type="ECO:0000256" key="17">
    <source>
        <dbReference type="ARBA" id="ARBA00049551"/>
    </source>
</evidence>
<geneLocation type="mitochondrion" evidence="20"/>
<evidence type="ECO:0000256" key="1">
    <source>
        <dbReference type="ARBA" id="ARBA00003257"/>
    </source>
</evidence>
<feature type="transmembrane region" description="Helical" evidence="18">
    <location>
        <begin position="263"/>
        <end position="291"/>
    </location>
</feature>
<protein>
    <recommendedName>
        <fullName evidence="5 18">NADH-ubiquinone oxidoreductase chain 2</fullName>
        <ecNumber evidence="4 18">7.1.1.2</ecNumber>
    </recommendedName>
</protein>
<reference evidence="20" key="2">
    <citation type="submission" date="2020-03" db="EMBL/GenBank/DDBJ databases">
        <authorList>
            <person name="Lee C.-W."/>
            <person name="Tomikawa K."/>
            <person name="Min G.-S."/>
        </authorList>
    </citation>
    <scope>NUCLEOTIDE SEQUENCE</scope>
</reference>
<keyword evidence="16 18" id="KW-0472">Membrane</keyword>
<keyword evidence="8 18" id="KW-0812">Transmembrane</keyword>
<dbReference type="InterPro" id="IPR003917">
    <property type="entry name" value="NADH_UbQ_OxRdtase_chain2"/>
</dbReference>
<evidence type="ECO:0000313" key="20">
    <source>
        <dbReference type="EMBL" id="QRN71589.1"/>
    </source>
</evidence>
<dbReference type="CTD" id="4536"/>
<feature type="transmembrane region" description="Helical" evidence="18">
    <location>
        <begin position="194"/>
        <end position="216"/>
    </location>
</feature>
<dbReference type="PANTHER" id="PTHR46552:SF1">
    <property type="entry name" value="NADH-UBIQUINONE OXIDOREDUCTASE CHAIN 2"/>
    <property type="match status" value="1"/>
</dbReference>
<evidence type="ECO:0000256" key="4">
    <source>
        <dbReference type="ARBA" id="ARBA00012944"/>
    </source>
</evidence>
<keyword evidence="13 18" id="KW-0520">NAD</keyword>
<dbReference type="GO" id="GO:0006120">
    <property type="term" value="P:mitochondrial electron transport, NADH to ubiquinone"/>
    <property type="evidence" value="ECO:0007669"/>
    <property type="project" value="InterPro"/>
</dbReference>
<feature type="transmembrane region" description="Helical" evidence="18">
    <location>
        <begin position="228"/>
        <end position="251"/>
    </location>
</feature>
<evidence type="ECO:0000256" key="10">
    <source>
        <dbReference type="ARBA" id="ARBA00022967"/>
    </source>
</evidence>
<evidence type="ECO:0000256" key="14">
    <source>
        <dbReference type="ARBA" id="ARBA00023075"/>
    </source>
</evidence>
<feature type="domain" description="NADH:quinone oxidoreductase/Mrp antiporter transmembrane" evidence="19">
    <location>
        <begin position="82"/>
        <end position="274"/>
    </location>
</feature>
<evidence type="ECO:0000256" key="18">
    <source>
        <dbReference type="RuleBase" id="RU003403"/>
    </source>
</evidence>
<evidence type="ECO:0000256" key="13">
    <source>
        <dbReference type="ARBA" id="ARBA00023027"/>
    </source>
</evidence>
<keyword evidence="6" id="KW-0813">Transport</keyword>
<keyword evidence="9 18" id="KW-0999">Mitochondrion inner membrane</keyword>
<accession>A0A891ZKJ0</accession>
<dbReference type="GO" id="GO:0005743">
    <property type="term" value="C:mitochondrial inner membrane"/>
    <property type="evidence" value="ECO:0007669"/>
    <property type="project" value="UniProtKB-SubCell"/>
</dbReference>
<dbReference type="PANTHER" id="PTHR46552">
    <property type="entry name" value="NADH-UBIQUINONE OXIDOREDUCTASE CHAIN 2"/>
    <property type="match status" value="1"/>
</dbReference>
<evidence type="ECO:0000256" key="9">
    <source>
        <dbReference type="ARBA" id="ARBA00022792"/>
    </source>
</evidence>
<comment type="subcellular location">
    <subcellularLocation>
        <location evidence="2 18">Mitochondrion inner membrane</location>
        <topology evidence="2 18">Multi-pass membrane protein</topology>
    </subcellularLocation>
</comment>
<evidence type="ECO:0000256" key="6">
    <source>
        <dbReference type="ARBA" id="ARBA00022448"/>
    </source>
</evidence>
<evidence type="ECO:0000256" key="7">
    <source>
        <dbReference type="ARBA" id="ARBA00022660"/>
    </source>
</evidence>